<dbReference type="EMBL" id="JARKIK010000002">
    <property type="protein sequence ID" value="KAK8753845.1"/>
    <property type="molecule type" value="Genomic_DNA"/>
</dbReference>
<feature type="region of interest" description="Disordered" evidence="1">
    <location>
        <begin position="35"/>
        <end position="65"/>
    </location>
</feature>
<feature type="compositionally biased region" description="Polar residues" evidence="1">
    <location>
        <begin position="438"/>
        <end position="450"/>
    </location>
</feature>
<organism evidence="2 3">
    <name type="scientific">Cherax quadricarinatus</name>
    <name type="common">Australian red claw crayfish</name>
    <dbReference type="NCBI Taxonomy" id="27406"/>
    <lineage>
        <taxon>Eukaryota</taxon>
        <taxon>Metazoa</taxon>
        <taxon>Ecdysozoa</taxon>
        <taxon>Arthropoda</taxon>
        <taxon>Crustacea</taxon>
        <taxon>Multicrustacea</taxon>
        <taxon>Malacostraca</taxon>
        <taxon>Eumalacostraca</taxon>
        <taxon>Eucarida</taxon>
        <taxon>Decapoda</taxon>
        <taxon>Pleocyemata</taxon>
        <taxon>Astacidea</taxon>
        <taxon>Parastacoidea</taxon>
        <taxon>Parastacidae</taxon>
        <taxon>Cherax</taxon>
    </lineage>
</organism>
<feature type="compositionally biased region" description="Basic and acidic residues" evidence="1">
    <location>
        <begin position="536"/>
        <end position="554"/>
    </location>
</feature>
<feature type="compositionally biased region" description="Low complexity" evidence="1">
    <location>
        <begin position="513"/>
        <end position="535"/>
    </location>
</feature>
<reference evidence="2 3" key="1">
    <citation type="journal article" date="2024" name="BMC Genomics">
        <title>Genome assembly of redclaw crayfish (Cherax quadricarinatus) provides insights into its immune adaptation and hypoxia tolerance.</title>
        <authorList>
            <person name="Liu Z."/>
            <person name="Zheng J."/>
            <person name="Li H."/>
            <person name="Fang K."/>
            <person name="Wang S."/>
            <person name="He J."/>
            <person name="Zhou D."/>
            <person name="Weng S."/>
            <person name="Chi M."/>
            <person name="Gu Z."/>
            <person name="He J."/>
            <person name="Li F."/>
            <person name="Wang M."/>
        </authorList>
    </citation>
    <scope>NUCLEOTIDE SEQUENCE [LARGE SCALE GENOMIC DNA]</scope>
    <source>
        <strain evidence="2">ZL_2023a</strain>
    </source>
</reference>
<proteinExistence type="predicted"/>
<evidence type="ECO:0000313" key="2">
    <source>
        <dbReference type="EMBL" id="KAK8753845.1"/>
    </source>
</evidence>
<feature type="compositionally biased region" description="Low complexity" evidence="1">
    <location>
        <begin position="486"/>
        <end position="506"/>
    </location>
</feature>
<accession>A0AAW0YER3</accession>
<feature type="region of interest" description="Disordered" evidence="1">
    <location>
        <begin position="117"/>
        <end position="144"/>
    </location>
</feature>
<gene>
    <name evidence="2" type="ORF">OTU49_017193</name>
</gene>
<feature type="compositionally biased region" description="Basic and acidic residues" evidence="1">
    <location>
        <begin position="420"/>
        <end position="437"/>
    </location>
</feature>
<dbReference type="AlphaFoldDB" id="A0AAW0YER3"/>
<evidence type="ECO:0000256" key="1">
    <source>
        <dbReference type="SAM" id="MobiDB-lite"/>
    </source>
</evidence>
<feature type="region of interest" description="Disordered" evidence="1">
    <location>
        <begin position="397"/>
        <end position="558"/>
    </location>
</feature>
<feature type="non-terminal residue" evidence="2">
    <location>
        <position position="646"/>
    </location>
</feature>
<feature type="region of interest" description="Disordered" evidence="1">
    <location>
        <begin position="208"/>
        <end position="260"/>
    </location>
</feature>
<keyword evidence="3" id="KW-1185">Reference proteome</keyword>
<feature type="region of interest" description="Disordered" evidence="1">
    <location>
        <begin position="162"/>
        <end position="188"/>
    </location>
</feature>
<sequence length="646" mass="69728">NPSVLDSILAEVSSSFELDSNSVAVCGILAGVDSSPTEVSSGPIVVDGSSAEVDNSSTETDEKQKEQLSFISGKYEDVIFKLEEKECVSSSESLLSSDSFKEVITGENEMVSEAINLLHSNTESSKEGEGLSQVESKPEKHDFQDEFDEKINITIENGKNSDVLSENGLVSGDTFKTEPTEESLNESCAHQPVKMKLERYFYIDCEAPPPDTDSLDLYQRNSCDSHLDSPSSSSSYPSSSGECGSNKEESASEQNKSQVKYEDIINQESKESEIHIKNVIHDVHSDTEKIEQIYNELNNNTQGELQTESYKEHEIPVSPVNEILENIEELGDENSLQVSPDNVMKENGHIEGEDLVDFPIGSHGEQQPLRRVNSIIKKKGSSSSSTGSVKRVQFNLDIKSETPPPSVASEPSVSTAATAEKSDDTRSASARKPESCSDTRTLGSSKSPTSPKARKETSGTTTGSKKMDKKTSSASLGFPSKKKGSSDTTSSSPPSKKTPDSSLTSSAKKKTFEPSSTSSPSKKKGIFSSIFSGSSKRADSLVTREDAETKKKSSETSSVSLKRYQTVDLNAPIIISGQAEVGVSMNRLNSRRVEVRDGHVLSFLPRATTPTSRISLVGLSVAPVLGAAHAHALTLTRAARCMMVIK</sequence>
<feature type="compositionally biased region" description="Low complexity" evidence="1">
    <location>
        <begin position="222"/>
        <end position="244"/>
    </location>
</feature>
<feature type="compositionally biased region" description="Low complexity" evidence="1">
    <location>
        <begin position="407"/>
        <end position="419"/>
    </location>
</feature>
<dbReference type="Proteomes" id="UP001445076">
    <property type="component" value="Unassembled WGS sequence"/>
</dbReference>
<evidence type="ECO:0000313" key="3">
    <source>
        <dbReference type="Proteomes" id="UP001445076"/>
    </source>
</evidence>
<feature type="non-terminal residue" evidence="2">
    <location>
        <position position="1"/>
    </location>
</feature>
<protein>
    <submittedName>
        <fullName evidence="2">Uncharacterized protein</fullName>
    </submittedName>
</protein>
<name>A0AAW0YER3_CHEQU</name>
<comment type="caution">
    <text evidence="2">The sequence shown here is derived from an EMBL/GenBank/DDBJ whole genome shotgun (WGS) entry which is preliminary data.</text>
</comment>